<feature type="transmembrane region" description="Helical" evidence="1">
    <location>
        <begin position="254"/>
        <end position="273"/>
    </location>
</feature>
<feature type="transmembrane region" description="Helical" evidence="1">
    <location>
        <begin position="26"/>
        <end position="44"/>
    </location>
</feature>
<dbReference type="InterPro" id="IPR000620">
    <property type="entry name" value="EamA_dom"/>
</dbReference>
<feature type="transmembrane region" description="Helical" evidence="1">
    <location>
        <begin position="56"/>
        <end position="81"/>
    </location>
</feature>
<protein>
    <submittedName>
        <fullName evidence="3">DMT family transporter</fullName>
    </submittedName>
</protein>
<dbReference type="PANTHER" id="PTHR22911">
    <property type="entry name" value="ACYL-MALONYL CONDENSING ENZYME-RELATED"/>
    <property type="match status" value="1"/>
</dbReference>
<reference evidence="3 4" key="1">
    <citation type="submission" date="2020-08" db="EMBL/GenBank/DDBJ databases">
        <title>Novel species isolated from subtropical streams in China.</title>
        <authorList>
            <person name="Lu H."/>
        </authorList>
    </citation>
    <scope>NUCLEOTIDE SEQUENCE [LARGE SCALE GENOMIC DNA]</scope>
    <source>
        <strain evidence="3 4">CY22W</strain>
    </source>
</reference>
<feature type="transmembrane region" description="Helical" evidence="1">
    <location>
        <begin position="113"/>
        <end position="135"/>
    </location>
</feature>
<feature type="transmembrane region" description="Helical" evidence="1">
    <location>
        <begin position="87"/>
        <end position="106"/>
    </location>
</feature>
<feature type="domain" description="EamA" evidence="2">
    <location>
        <begin position="142"/>
        <end position="269"/>
    </location>
</feature>
<feature type="transmembrane region" description="Helical" evidence="1">
    <location>
        <begin position="199"/>
        <end position="218"/>
    </location>
</feature>
<evidence type="ECO:0000313" key="4">
    <source>
        <dbReference type="Proteomes" id="UP000654304"/>
    </source>
</evidence>
<dbReference type="PANTHER" id="PTHR22911:SF79">
    <property type="entry name" value="MOBA-LIKE NTP TRANSFERASE DOMAIN-CONTAINING PROTEIN"/>
    <property type="match status" value="1"/>
</dbReference>
<feature type="domain" description="EamA" evidence="2">
    <location>
        <begin position="1"/>
        <end position="129"/>
    </location>
</feature>
<name>A0ABR7A425_9BURK</name>
<evidence type="ECO:0000313" key="3">
    <source>
        <dbReference type="EMBL" id="MBC3931483.1"/>
    </source>
</evidence>
<feature type="transmembrane region" description="Helical" evidence="1">
    <location>
        <begin position="230"/>
        <end position="248"/>
    </location>
</feature>
<dbReference type="SUPFAM" id="SSF103481">
    <property type="entry name" value="Multidrug resistance efflux transporter EmrE"/>
    <property type="match status" value="2"/>
</dbReference>
<dbReference type="InterPro" id="IPR037185">
    <property type="entry name" value="EmrE-like"/>
</dbReference>
<evidence type="ECO:0000256" key="1">
    <source>
        <dbReference type="SAM" id="Phobius"/>
    </source>
</evidence>
<gene>
    <name evidence="3" type="ORF">H8K43_07370</name>
</gene>
<dbReference type="Proteomes" id="UP000654304">
    <property type="component" value="Unassembled WGS sequence"/>
</dbReference>
<keyword evidence="4" id="KW-1185">Reference proteome</keyword>
<sequence length="283" mass="30296">MIIAATLWSSAGVASRHLQTAAGFEIVFWRSLFAAIFVAGLMLHQYGRGFPGRLKLMGTTGMVSGLMWATMYSCFMIALTLTTVANTSVMESLAPLFTALLSWLVLKERIPAATWIAIAMAACGMAWMFAGNLTLTDSRGVLGMLVALGIPLASSVNMILLKRRAHTVDLIPAVFLGGSFSALAMLPLSLPFQASLHDVLILGALGFFQLGLPCSLMVKASASLKAHEVALLALLEVLLAPLWAWLWAGENPNSATLAGGTIVLLALIINEIWNWHQKQGESQ</sequence>
<organism evidence="3 4">
    <name type="scientific">Undibacterium curvum</name>
    <dbReference type="NCBI Taxonomy" id="2762294"/>
    <lineage>
        <taxon>Bacteria</taxon>
        <taxon>Pseudomonadati</taxon>
        <taxon>Pseudomonadota</taxon>
        <taxon>Betaproteobacteria</taxon>
        <taxon>Burkholderiales</taxon>
        <taxon>Oxalobacteraceae</taxon>
        <taxon>Undibacterium</taxon>
    </lineage>
</organism>
<dbReference type="Pfam" id="PF00892">
    <property type="entry name" value="EamA"/>
    <property type="match status" value="2"/>
</dbReference>
<evidence type="ECO:0000259" key="2">
    <source>
        <dbReference type="Pfam" id="PF00892"/>
    </source>
</evidence>
<proteinExistence type="predicted"/>
<keyword evidence="1" id="KW-1133">Transmembrane helix</keyword>
<keyword evidence="1" id="KW-0472">Membrane</keyword>
<keyword evidence="1" id="KW-0812">Transmembrane</keyword>
<dbReference type="EMBL" id="JACOGD010000003">
    <property type="protein sequence ID" value="MBC3931483.1"/>
    <property type="molecule type" value="Genomic_DNA"/>
</dbReference>
<feature type="transmembrane region" description="Helical" evidence="1">
    <location>
        <begin position="173"/>
        <end position="193"/>
    </location>
</feature>
<comment type="caution">
    <text evidence="3">The sequence shown here is derived from an EMBL/GenBank/DDBJ whole genome shotgun (WGS) entry which is preliminary data.</text>
</comment>
<feature type="transmembrane region" description="Helical" evidence="1">
    <location>
        <begin position="141"/>
        <end position="161"/>
    </location>
</feature>
<accession>A0ABR7A425</accession>